<accession>A0A0A9C8B3</accession>
<evidence type="ECO:0000313" key="1">
    <source>
        <dbReference type="EMBL" id="JAD72539.1"/>
    </source>
</evidence>
<name>A0A0A9C8B3_ARUDO</name>
<reference evidence="1" key="1">
    <citation type="submission" date="2014-09" db="EMBL/GenBank/DDBJ databases">
        <authorList>
            <person name="Magalhaes I.L.F."/>
            <person name="Oliveira U."/>
            <person name="Santos F.R."/>
            <person name="Vidigal T.H.D.A."/>
            <person name="Brescovit A.D."/>
            <person name="Santos A.J."/>
        </authorList>
    </citation>
    <scope>NUCLEOTIDE SEQUENCE</scope>
    <source>
        <tissue evidence="1">Shoot tissue taken approximately 20 cm above the soil surface</tissue>
    </source>
</reference>
<organism evidence="1">
    <name type="scientific">Arundo donax</name>
    <name type="common">Giant reed</name>
    <name type="synonym">Donax arundinaceus</name>
    <dbReference type="NCBI Taxonomy" id="35708"/>
    <lineage>
        <taxon>Eukaryota</taxon>
        <taxon>Viridiplantae</taxon>
        <taxon>Streptophyta</taxon>
        <taxon>Embryophyta</taxon>
        <taxon>Tracheophyta</taxon>
        <taxon>Spermatophyta</taxon>
        <taxon>Magnoliopsida</taxon>
        <taxon>Liliopsida</taxon>
        <taxon>Poales</taxon>
        <taxon>Poaceae</taxon>
        <taxon>PACMAD clade</taxon>
        <taxon>Arundinoideae</taxon>
        <taxon>Arundineae</taxon>
        <taxon>Arundo</taxon>
    </lineage>
</organism>
<dbReference type="AlphaFoldDB" id="A0A0A9C8B3"/>
<sequence length="37" mass="4383">MDESWRRTRLIDSCLSPINPGLTLYSQPIRRVGLQFY</sequence>
<dbReference type="EMBL" id="GBRH01225356">
    <property type="protein sequence ID" value="JAD72539.1"/>
    <property type="molecule type" value="Transcribed_RNA"/>
</dbReference>
<proteinExistence type="predicted"/>
<reference evidence="1" key="2">
    <citation type="journal article" date="2015" name="Data Brief">
        <title>Shoot transcriptome of the giant reed, Arundo donax.</title>
        <authorList>
            <person name="Barrero R.A."/>
            <person name="Guerrero F.D."/>
            <person name="Moolhuijzen P."/>
            <person name="Goolsby J.A."/>
            <person name="Tidwell J."/>
            <person name="Bellgard S.E."/>
            <person name="Bellgard M.I."/>
        </authorList>
    </citation>
    <scope>NUCLEOTIDE SEQUENCE</scope>
    <source>
        <tissue evidence="1">Shoot tissue taken approximately 20 cm above the soil surface</tissue>
    </source>
</reference>
<protein>
    <submittedName>
        <fullName evidence="1">Uncharacterized protein</fullName>
    </submittedName>
</protein>